<accession>A0A0T6LY16</accession>
<name>A0A0T6LY16_WENVI</name>
<evidence type="ECO:0000256" key="6">
    <source>
        <dbReference type="PIRSR" id="PIRSR600223-1"/>
    </source>
</evidence>
<dbReference type="EC" id="3.4.21.89" evidence="4 7"/>
<evidence type="ECO:0000256" key="7">
    <source>
        <dbReference type="RuleBase" id="RU362042"/>
    </source>
</evidence>
<organism evidence="9 10">
    <name type="scientific">Wenjunlia vitaminophila</name>
    <name type="common">Streptomyces vitaminophilus</name>
    <dbReference type="NCBI Taxonomy" id="76728"/>
    <lineage>
        <taxon>Bacteria</taxon>
        <taxon>Bacillati</taxon>
        <taxon>Actinomycetota</taxon>
        <taxon>Actinomycetes</taxon>
        <taxon>Kitasatosporales</taxon>
        <taxon>Streptomycetaceae</taxon>
        <taxon>Wenjunlia</taxon>
    </lineage>
</organism>
<dbReference type="InterPro" id="IPR000223">
    <property type="entry name" value="Pept_S26A_signal_pept_1"/>
</dbReference>
<keyword evidence="10" id="KW-1185">Reference proteome</keyword>
<comment type="subcellular location">
    <subcellularLocation>
        <location evidence="2">Cell membrane</location>
        <topology evidence="2">Single-pass type II membrane protein</topology>
    </subcellularLocation>
    <subcellularLocation>
        <location evidence="7">Membrane</location>
        <topology evidence="7">Single-pass type II membrane protein</topology>
    </subcellularLocation>
</comment>
<dbReference type="InterPro" id="IPR019758">
    <property type="entry name" value="Pept_S26A_signal_pept_1_CS"/>
</dbReference>
<dbReference type="GO" id="GO:0009003">
    <property type="term" value="F:signal peptidase activity"/>
    <property type="evidence" value="ECO:0007669"/>
    <property type="project" value="UniProtKB-EC"/>
</dbReference>
<dbReference type="Proteomes" id="UP000050867">
    <property type="component" value="Unassembled WGS sequence"/>
</dbReference>
<evidence type="ECO:0000256" key="1">
    <source>
        <dbReference type="ARBA" id="ARBA00000677"/>
    </source>
</evidence>
<dbReference type="RefSeq" id="WP_018384753.1">
    <property type="nucleotide sequence ID" value="NZ_LLZU01000002.1"/>
</dbReference>
<feature type="domain" description="Peptidase S26" evidence="8">
    <location>
        <begin position="4"/>
        <end position="194"/>
    </location>
</feature>
<dbReference type="InterPro" id="IPR036286">
    <property type="entry name" value="LexA/Signal_pep-like_sf"/>
</dbReference>
<dbReference type="NCBIfam" id="TIGR02227">
    <property type="entry name" value="sigpep_I_bact"/>
    <property type="match status" value="1"/>
</dbReference>
<comment type="caution">
    <text evidence="9">The sequence shown here is derived from an EMBL/GenBank/DDBJ whole genome shotgun (WGS) entry which is preliminary data.</text>
</comment>
<sequence length="274" mass="29726">MPLLIGAALVIALLLKTFVVQPFSIPSGSMENTIHIGDRVVVDKLTPWFGAKPSRGDVVVFRDPGGWLEEEPSSGDDPPVVHEVKTFFTFVGLLPSEDEDDLIKRVIAVGGDTVACCDSAGRVTVNGHPIDESYLYPGNEPSTITFTVEVPRGRLFVMGDHRANSADSRYHLDEPGHGTISEDLVVGRAMVVAWPTGHWRGLDEPEVFAAVPDAGKPVSALDGGRHPRESIVAPVLVELPLVMTVVGVLPYRGAARLERSVRRRAWGEAHCREE</sequence>
<dbReference type="PANTHER" id="PTHR43390">
    <property type="entry name" value="SIGNAL PEPTIDASE I"/>
    <property type="match status" value="1"/>
</dbReference>
<gene>
    <name evidence="9" type="ORF">AQ490_01990</name>
</gene>
<proteinExistence type="inferred from homology"/>
<evidence type="ECO:0000256" key="2">
    <source>
        <dbReference type="ARBA" id="ARBA00004401"/>
    </source>
</evidence>
<dbReference type="GO" id="GO:0005886">
    <property type="term" value="C:plasma membrane"/>
    <property type="evidence" value="ECO:0007669"/>
    <property type="project" value="UniProtKB-SubCell"/>
</dbReference>
<comment type="catalytic activity">
    <reaction evidence="1 7">
        <text>Cleavage of hydrophobic, N-terminal signal or leader sequences from secreted and periplasmic proteins.</text>
        <dbReference type="EC" id="3.4.21.89"/>
    </reaction>
</comment>
<dbReference type="Gene3D" id="2.10.109.10">
    <property type="entry name" value="Umud Fragment, subunit A"/>
    <property type="match status" value="1"/>
</dbReference>
<dbReference type="PROSITE" id="PS00761">
    <property type="entry name" value="SPASE_I_3"/>
    <property type="match status" value="1"/>
</dbReference>
<reference evidence="9 10" key="1">
    <citation type="submission" date="2015-10" db="EMBL/GenBank/DDBJ databases">
        <title>Draft genome sequence of pyrrolomycin-producing Streptomyces vitaminophilus.</title>
        <authorList>
            <person name="Graham D.E."/>
            <person name="Mahan K.M."/>
            <person name="Klingeman D.M."/>
            <person name="Hettich R.L."/>
            <person name="Parry R.J."/>
        </authorList>
    </citation>
    <scope>NUCLEOTIDE SEQUENCE [LARGE SCALE GENOMIC DNA]</scope>
    <source>
        <strain evidence="9 10">ATCC 31673</strain>
    </source>
</reference>
<dbReference type="CDD" id="cd06530">
    <property type="entry name" value="S26_SPase_I"/>
    <property type="match status" value="1"/>
</dbReference>
<dbReference type="Pfam" id="PF10502">
    <property type="entry name" value="Peptidase_S26"/>
    <property type="match status" value="1"/>
</dbReference>
<evidence type="ECO:0000259" key="8">
    <source>
        <dbReference type="Pfam" id="PF10502"/>
    </source>
</evidence>
<evidence type="ECO:0000313" key="9">
    <source>
        <dbReference type="EMBL" id="KRV51006.1"/>
    </source>
</evidence>
<keyword evidence="5 7" id="KW-0378">Hydrolase</keyword>
<dbReference type="STRING" id="76728.AQ490_01990"/>
<dbReference type="GO" id="GO:0004252">
    <property type="term" value="F:serine-type endopeptidase activity"/>
    <property type="evidence" value="ECO:0007669"/>
    <property type="project" value="InterPro"/>
</dbReference>
<dbReference type="PANTHER" id="PTHR43390:SF1">
    <property type="entry name" value="CHLOROPLAST PROCESSING PEPTIDASE"/>
    <property type="match status" value="1"/>
</dbReference>
<keyword evidence="7" id="KW-0645">Protease</keyword>
<evidence type="ECO:0000256" key="4">
    <source>
        <dbReference type="ARBA" id="ARBA00013208"/>
    </source>
</evidence>
<dbReference type="AlphaFoldDB" id="A0A0T6LY16"/>
<evidence type="ECO:0000256" key="3">
    <source>
        <dbReference type="ARBA" id="ARBA00009370"/>
    </source>
</evidence>
<feature type="active site" evidence="6">
    <location>
        <position position="29"/>
    </location>
</feature>
<evidence type="ECO:0000313" key="10">
    <source>
        <dbReference type="Proteomes" id="UP000050867"/>
    </source>
</evidence>
<dbReference type="eggNOG" id="COG0681">
    <property type="taxonomic scope" value="Bacteria"/>
</dbReference>
<comment type="similarity">
    <text evidence="3 7">Belongs to the peptidase S26 family.</text>
</comment>
<dbReference type="PRINTS" id="PR00727">
    <property type="entry name" value="LEADERPTASE"/>
</dbReference>
<evidence type="ECO:0000256" key="5">
    <source>
        <dbReference type="ARBA" id="ARBA00022801"/>
    </source>
</evidence>
<dbReference type="GO" id="GO:0006465">
    <property type="term" value="P:signal peptide processing"/>
    <property type="evidence" value="ECO:0007669"/>
    <property type="project" value="InterPro"/>
</dbReference>
<feature type="active site" evidence="6">
    <location>
        <position position="104"/>
    </location>
</feature>
<protein>
    <recommendedName>
        <fullName evidence="4 7">Signal peptidase I</fullName>
        <ecNumber evidence="4 7">3.4.21.89</ecNumber>
    </recommendedName>
</protein>
<dbReference type="SUPFAM" id="SSF51306">
    <property type="entry name" value="LexA/Signal peptidase"/>
    <property type="match status" value="1"/>
</dbReference>
<dbReference type="InterPro" id="IPR019533">
    <property type="entry name" value="Peptidase_S26"/>
</dbReference>
<dbReference type="EMBL" id="LLZU01000002">
    <property type="protein sequence ID" value="KRV51006.1"/>
    <property type="molecule type" value="Genomic_DNA"/>
</dbReference>